<keyword evidence="5" id="KW-0418">Kinase</keyword>
<dbReference type="InterPro" id="IPR003661">
    <property type="entry name" value="HisK_dim/P_dom"/>
</dbReference>
<dbReference type="InterPro" id="IPR000700">
    <property type="entry name" value="PAS-assoc_C"/>
</dbReference>
<dbReference type="Pfam" id="PF08447">
    <property type="entry name" value="PAS_3"/>
    <property type="match status" value="1"/>
</dbReference>
<dbReference type="SUPFAM" id="SSF55785">
    <property type="entry name" value="PYP-like sensor domain (PAS domain)"/>
    <property type="match status" value="2"/>
</dbReference>
<feature type="domain" description="PAS" evidence="7">
    <location>
        <begin position="237"/>
        <end position="308"/>
    </location>
</feature>
<feature type="domain" description="PAC" evidence="8">
    <location>
        <begin position="84"/>
        <end position="136"/>
    </location>
</feature>
<evidence type="ECO:0000256" key="5">
    <source>
        <dbReference type="ARBA" id="ARBA00022777"/>
    </source>
</evidence>
<reference evidence="9" key="1">
    <citation type="journal article" date="2015" name="Nature">
        <title>Complex archaea that bridge the gap between prokaryotes and eukaryotes.</title>
        <authorList>
            <person name="Spang A."/>
            <person name="Saw J.H."/>
            <person name="Jorgensen S.L."/>
            <person name="Zaremba-Niedzwiedzka K."/>
            <person name="Martijn J."/>
            <person name="Lind A.E."/>
            <person name="van Eijk R."/>
            <person name="Schleper C."/>
            <person name="Guy L."/>
            <person name="Ettema T.J."/>
        </authorList>
    </citation>
    <scope>NUCLEOTIDE SEQUENCE</scope>
</reference>
<dbReference type="InterPro" id="IPR003594">
    <property type="entry name" value="HATPase_dom"/>
</dbReference>
<dbReference type="SUPFAM" id="SSF55874">
    <property type="entry name" value="ATPase domain of HSP90 chaperone/DNA topoisomerase II/histidine kinase"/>
    <property type="match status" value="1"/>
</dbReference>
<evidence type="ECO:0000313" key="9">
    <source>
        <dbReference type="EMBL" id="KKN41659.1"/>
    </source>
</evidence>
<dbReference type="Pfam" id="PF13426">
    <property type="entry name" value="PAS_9"/>
    <property type="match status" value="1"/>
</dbReference>
<evidence type="ECO:0000256" key="4">
    <source>
        <dbReference type="ARBA" id="ARBA00022679"/>
    </source>
</evidence>
<evidence type="ECO:0000259" key="7">
    <source>
        <dbReference type="PROSITE" id="PS50112"/>
    </source>
</evidence>
<dbReference type="Pfam" id="PF02518">
    <property type="entry name" value="HATPase_c"/>
    <property type="match status" value="1"/>
</dbReference>
<dbReference type="InterPro" id="IPR013655">
    <property type="entry name" value="PAS_fold_3"/>
</dbReference>
<dbReference type="SMART" id="SM00091">
    <property type="entry name" value="PAS"/>
    <property type="match status" value="2"/>
</dbReference>
<dbReference type="PROSITE" id="PS50112">
    <property type="entry name" value="PAS"/>
    <property type="match status" value="2"/>
</dbReference>
<dbReference type="InterPro" id="IPR001610">
    <property type="entry name" value="PAC"/>
</dbReference>
<dbReference type="Gene3D" id="3.30.450.20">
    <property type="entry name" value="PAS domain"/>
    <property type="match status" value="2"/>
</dbReference>
<dbReference type="Gene3D" id="3.30.565.10">
    <property type="entry name" value="Histidine kinase-like ATPase, C-terminal domain"/>
    <property type="match status" value="1"/>
</dbReference>
<dbReference type="SUPFAM" id="SSF47384">
    <property type="entry name" value="Homodimeric domain of signal transducing histidine kinase"/>
    <property type="match status" value="1"/>
</dbReference>
<dbReference type="CDD" id="cd00082">
    <property type="entry name" value="HisKA"/>
    <property type="match status" value="1"/>
</dbReference>
<dbReference type="GO" id="GO:0000155">
    <property type="term" value="F:phosphorelay sensor kinase activity"/>
    <property type="evidence" value="ECO:0007669"/>
    <property type="project" value="InterPro"/>
</dbReference>
<feature type="domain" description="PAS" evidence="7">
    <location>
        <begin position="9"/>
        <end position="81"/>
    </location>
</feature>
<dbReference type="FunFam" id="3.30.565.10:FF:000006">
    <property type="entry name" value="Sensor histidine kinase WalK"/>
    <property type="match status" value="1"/>
</dbReference>
<dbReference type="CDD" id="cd00130">
    <property type="entry name" value="PAS"/>
    <property type="match status" value="2"/>
</dbReference>
<dbReference type="InterPro" id="IPR036890">
    <property type="entry name" value="HATPase_C_sf"/>
</dbReference>
<keyword evidence="3" id="KW-0597">Phosphoprotein</keyword>
<dbReference type="PANTHER" id="PTHR43304:SF1">
    <property type="entry name" value="PAC DOMAIN-CONTAINING PROTEIN"/>
    <property type="match status" value="1"/>
</dbReference>
<dbReference type="SMART" id="SM00387">
    <property type="entry name" value="HATPase_c"/>
    <property type="match status" value="1"/>
</dbReference>
<dbReference type="PANTHER" id="PTHR43304">
    <property type="entry name" value="PHYTOCHROME-LIKE PROTEIN CPH1"/>
    <property type="match status" value="1"/>
</dbReference>
<organism evidence="9">
    <name type="scientific">marine sediment metagenome</name>
    <dbReference type="NCBI Taxonomy" id="412755"/>
    <lineage>
        <taxon>unclassified sequences</taxon>
        <taxon>metagenomes</taxon>
        <taxon>ecological metagenomes</taxon>
    </lineage>
</organism>
<feature type="domain" description="PAC" evidence="8">
    <location>
        <begin position="311"/>
        <end position="363"/>
    </location>
</feature>
<gene>
    <name evidence="9" type="ORF">LCGC14_0721050</name>
</gene>
<dbReference type="EC" id="2.7.13.3" evidence="2"/>
<dbReference type="SMART" id="SM00388">
    <property type="entry name" value="HisKA"/>
    <property type="match status" value="1"/>
</dbReference>
<comment type="catalytic activity">
    <reaction evidence="1">
        <text>ATP + protein L-histidine = ADP + protein N-phospho-L-histidine.</text>
        <dbReference type="EC" id="2.7.13.3"/>
    </reaction>
</comment>
<evidence type="ECO:0000259" key="6">
    <source>
        <dbReference type="PROSITE" id="PS50109"/>
    </source>
</evidence>
<dbReference type="PROSITE" id="PS50109">
    <property type="entry name" value="HIS_KIN"/>
    <property type="match status" value="1"/>
</dbReference>
<evidence type="ECO:0000256" key="2">
    <source>
        <dbReference type="ARBA" id="ARBA00012438"/>
    </source>
</evidence>
<feature type="domain" description="Histidine kinase" evidence="6">
    <location>
        <begin position="507"/>
        <end position="720"/>
    </location>
</feature>
<evidence type="ECO:0000256" key="1">
    <source>
        <dbReference type="ARBA" id="ARBA00000085"/>
    </source>
</evidence>
<sequence length="720" mass="83945">MSEQKLRETEESYRELYENAPNAYLSVGIDRIIKDCNKAAVKLLGYTKEELMKMKLLDMYYNSPDGKDKAKVMFQRFLKGERIQDEELQIKQKNGTPIWISLTVSPVRNLSGQLIETRSMIIDVDKRRKAEEKISGIAKFPSENPNPILRVDKEHILYSNKPAENLFKIVENDNLPSIIQEIVHKVIDTGISRITEIGVNNLTYSLDITPIKEEGYANIYGRDITEWKKLEENLRMNEELFRDFFENAAIGFHIFSPDRMIVGMNKYELDLLGYTREEIVDKKTYYDLIIPEQINQFEKHWDEILNIGFVNNLEYTLIHKDGHFINVLLNASAKFDRNGNLINTRGSIIDITVRGQAEQALRESKHNLGERVKELTCLYGLSKLFEKPDISIDEIFKGTLVLIPPAWQFPEVTCARINFDIKEFQTSNFKETKWKLFSRVILSEKVMEIEVYYLEDKPFLKEEEHLIYEIAQRLRVIIERKETEQELINTLENTKKLNRELQEFVYVASHDLQEPLRMVISFTQLIAKKLEDKLDDDTKEFINYAVDGATRMKNLINDLLSYSRVTTRGETFKKVNIKKVLEEVILNLQIKIKETGAKITYGEFPSLLADRTQILQLFQNLISNAIKFRSKENPLIHISVKRANQELIFSVEDNGIGIEKRFFDKIFIIFQRLHTRNEYPGTGIGLAICKKIIERLDGRIWVVSEVGKGTIFKFVIPIRK</sequence>
<dbReference type="InterPro" id="IPR035965">
    <property type="entry name" value="PAS-like_dom_sf"/>
</dbReference>
<dbReference type="NCBIfam" id="TIGR00229">
    <property type="entry name" value="sensory_box"/>
    <property type="match status" value="2"/>
</dbReference>
<dbReference type="InterPro" id="IPR000014">
    <property type="entry name" value="PAS"/>
</dbReference>
<accession>A0A0F9QGJ4</accession>
<dbReference type="InterPro" id="IPR004358">
    <property type="entry name" value="Sig_transdc_His_kin-like_C"/>
</dbReference>
<name>A0A0F9QGJ4_9ZZZZ</name>
<dbReference type="SMART" id="SM00086">
    <property type="entry name" value="PAC"/>
    <property type="match status" value="2"/>
</dbReference>
<evidence type="ECO:0000256" key="3">
    <source>
        <dbReference type="ARBA" id="ARBA00022553"/>
    </source>
</evidence>
<dbReference type="PRINTS" id="PR00344">
    <property type="entry name" value="BCTRLSENSOR"/>
</dbReference>
<dbReference type="AlphaFoldDB" id="A0A0F9QGJ4"/>
<comment type="caution">
    <text evidence="9">The sequence shown here is derived from an EMBL/GenBank/DDBJ whole genome shotgun (WGS) entry which is preliminary data.</text>
</comment>
<dbReference type="PROSITE" id="PS50113">
    <property type="entry name" value="PAC"/>
    <property type="match status" value="2"/>
</dbReference>
<dbReference type="EMBL" id="LAZR01001634">
    <property type="protein sequence ID" value="KKN41659.1"/>
    <property type="molecule type" value="Genomic_DNA"/>
</dbReference>
<keyword evidence="4" id="KW-0808">Transferase</keyword>
<dbReference type="InterPro" id="IPR005467">
    <property type="entry name" value="His_kinase_dom"/>
</dbReference>
<protein>
    <recommendedName>
        <fullName evidence="2">histidine kinase</fullName>
        <ecNumber evidence="2">2.7.13.3</ecNumber>
    </recommendedName>
</protein>
<dbReference type="InterPro" id="IPR036097">
    <property type="entry name" value="HisK_dim/P_sf"/>
</dbReference>
<dbReference type="InterPro" id="IPR052162">
    <property type="entry name" value="Sensor_kinase/Photoreceptor"/>
</dbReference>
<evidence type="ECO:0000259" key="8">
    <source>
        <dbReference type="PROSITE" id="PS50113"/>
    </source>
</evidence>
<proteinExistence type="predicted"/>
<dbReference type="Pfam" id="PF00512">
    <property type="entry name" value="HisKA"/>
    <property type="match status" value="1"/>
</dbReference>
<dbReference type="Gene3D" id="1.10.287.130">
    <property type="match status" value="1"/>
</dbReference>